<reference evidence="1 2" key="1">
    <citation type="submission" date="2019-10" db="EMBL/GenBank/DDBJ databases">
        <title>Genome Sequences from Six Type Strain Members of the Archaeal Family Sulfolobaceae: Acidianus ambivalens, Acidianus infernus, Metallosphaera prunae, Stygiolobus azoricus, Sulfolobus metallicus, and Sulfurisphaera ohwakuensis.</title>
        <authorList>
            <person name="Counts J.A."/>
            <person name="Kelly R.M."/>
        </authorList>
    </citation>
    <scope>NUCLEOTIDE SEQUENCE [LARGE SCALE GENOMIC DNA]</scope>
    <source>
        <strain evidence="1 2">FC6</strain>
    </source>
</reference>
<organism evidence="1 2">
    <name type="scientific">Stygiolobus azoricus</name>
    <dbReference type="NCBI Taxonomy" id="41675"/>
    <lineage>
        <taxon>Archaea</taxon>
        <taxon>Thermoproteota</taxon>
        <taxon>Thermoprotei</taxon>
        <taxon>Sulfolobales</taxon>
        <taxon>Sulfolobaceae</taxon>
        <taxon>Stygiolobus</taxon>
    </lineage>
</organism>
<proteinExistence type="predicted"/>
<dbReference type="KEGG" id="sazo:D1868_08410"/>
<protein>
    <submittedName>
        <fullName evidence="1">Uncharacterized protein</fullName>
    </submittedName>
</protein>
<dbReference type="OrthoDB" id="35579at2157"/>
<evidence type="ECO:0000313" key="2">
    <source>
        <dbReference type="Proteomes" id="UP000423396"/>
    </source>
</evidence>
<accession>A0A650CQ81</accession>
<keyword evidence="2" id="KW-1185">Reference proteome</keyword>
<evidence type="ECO:0000313" key="1">
    <source>
        <dbReference type="EMBL" id="QGR20004.1"/>
    </source>
</evidence>
<gene>
    <name evidence="1" type="ORF">D1868_08410</name>
</gene>
<dbReference type="AlphaFoldDB" id="A0A650CQ81"/>
<dbReference type="EMBL" id="CP045483">
    <property type="protein sequence ID" value="QGR20004.1"/>
    <property type="molecule type" value="Genomic_DNA"/>
</dbReference>
<sequence length="201" mass="23514">MQVFLYKRVGDYLLPSQEGDVIVTVSNFLIKVYDRNSGSELKDVKFKLFGNEIPHLNKLKELEKATGIIVDENYALAFPDPKIRILKLNQLVGYVFEEYVYSVLSSYFNVKRYKNSGIISLPKLGLAYHNTPDMLVEDKVVVEAKVGLYELEQIRDYERRYSKGVIVFPWAGTCKTSRWVCFYYFLKDYERVVRYIRSLIS</sequence>
<dbReference type="GeneID" id="42799086"/>
<dbReference type="Proteomes" id="UP000423396">
    <property type="component" value="Chromosome"/>
</dbReference>
<dbReference type="RefSeq" id="WP_156007367.1">
    <property type="nucleotide sequence ID" value="NZ_CP045483.1"/>
</dbReference>
<name>A0A650CQ81_9CREN</name>